<dbReference type="GO" id="GO:0008168">
    <property type="term" value="F:methyltransferase activity"/>
    <property type="evidence" value="ECO:0007669"/>
    <property type="project" value="UniProtKB-KW"/>
</dbReference>
<dbReference type="Proteomes" id="UP000247459">
    <property type="component" value="Unassembled WGS sequence"/>
</dbReference>
<dbReference type="AlphaFoldDB" id="A0A2W0C8G4"/>
<sequence length="112" mass="13158">MRGASFFSVRNMDHLVELKEFNFHPTGSIQRKFKLETIEEVSYLLKTYIENFAFGILYKNVQFSLYKESDAFYIRNNNAQIFKNKFDQPPITSVYDLKTDDFGTAISFIESV</sequence>
<name>A0A2W0C8G4_9BACL</name>
<reference evidence="1 2" key="1">
    <citation type="submission" date="2018-01" db="EMBL/GenBank/DDBJ databases">
        <title>Genome sequence of the PGP bacterium Paenibacillus illinoisensis E3.</title>
        <authorList>
            <person name="Rolli E."/>
            <person name="Marasco R."/>
            <person name="Bessem C."/>
            <person name="Michoud G."/>
            <person name="Gaiarsa S."/>
            <person name="Borin S."/>
            <person name="Daffonchio D."/>
        </authorList>
    </citation>
    <scope>NUCLEOTIDE SEQUENCE [LARGE SCALE GENOMIC DNA]</scope>
    <source>
        <strain evidence="1 2">E3</strain>
    </source>
</reference>
<keyword evidence="1" id="KW-0489">Methyltransferase</keyword>
<dbReference type="RefSeq" id="WP_110820945.1">
    <property type="nucleotide sequence ID" value="NZ_PRLG01000020.1"/>
</dbReference>
<gene>
    <name evidence="1" type="ORF">PIL02S_03445</name>
</gene>
<comment type="caution">
    <text evidence="1">The sequence shown here is derived from an EMBL/GenBank/DDBJ whole genome shotgun (WGS) entry which is preliminary data.</text>
</comment>
<keyword evidence="1" id="KW-0808">Transferase</keyword>
<accession>A0A2W0C8G4</accession>
<dbReference type="GO" id="GO:0032259">
    <property type="term" value="P:methylation"/>
    <property type="evidence" value="ECO:0007669"/>
    <property type="project" value="UniProtKB-KW"/>
</dbReference>
<evidence type="ECO:0000313" key="2">
    <source>
        <dbReference type="Proteomes" id="UP000247459"/>
    </source>
</evidence>
<evidence type="ECO:0000313" key="1">
    <source>
        <dbReference type="EMBL" id="PYY28294.1"/>
    </source>
</evidence>
<protein>
    <submittedName>
        <fullName evidence="1">Cytosine-specific methyltransferase</fullName>
    </submittedName>
</protein>
<proteinExistence type="predicted"/>
<dbReference type="EMBL" id="PRLG01000020">
    <property type="protein sequence ID" value="PYY28294.1"/>
    <property type="molecule type" value="Genomic_DNA"/>
</dbReference>
<organism evidence="1 2">
    <name type="scientific">Paenibacillus illinoisensis</name>
    <dbReference type="NCBI Taxonomy" id="59845"/>
    <lineage>
        <taxon>Bacteria</taxon>
        <taxon>Bacillati</taxon>
        <taxon>Bacillota</taxon>
        <taxon>Bacilli</taxon>
        <taxon>Bacillales</taxon>
        <taxon>Paenibacillaceae</taxon>
        <taxon>Paenibacillus</taxon>
    </lineage>
</organism>